<reference evidence="7 8" key="1">
    <citation type="submission" date="2015-06" db="EMBL/GenBank/DDBJ databases">
        <title>Draft genome of the ant-associated black yeast Phialophora attae CBS 131958.</title>
        <authorList>
            <person name="Moreno L.F."/>
            <person name="Stielow B.J."/>
            <person name="de Hoog S."/>
            <person name="Vicente V.A."/>
            <person name="Weiss V.A."/>
            <person name="de Vries M."/>
            <person name="Cruz L.M."/>
            <person name="Souza E.M."/>
        </authorList>
    </citation>
    <scope>NUCLEOTIDE SEQUENCE [LARGE SCALE GENOMIC DNA]</scope>
    <source>
        <strain evidence="7 8">CBS 131958</strain>
    </source>
</reference>
<evidence type="ECO:0000256" key="3">
    <source>
        <dbReference type="ARBA" id="ARBA00022670"/>
    </source>
</evidence>
<feature type="chain" id="PRO_5005856833" evidence="6">
    <location>
        <begin position="23"/>
        <end position="707"/>
    </location>
</feature>
<dbReference type="PROSITE" id="PS00560">
    <property type="entry name" value="CARBOXYPEPT_SER_HIS"/>
    <property type="match status" value="1"/>
</dbReference>
<dbReference type="PANTHER" id="PTHR11802:SF404">
    <property type="entry name" value="CARBOXYPEPTIDASE"/>
    <property type="match status" value="1"/>
</dbReference>
<keyword evidence="3" id="KW-0645">Protease</keyword>
<protein>
    <submittedName>
        <fullName evidence="7">Carboxypeptidase-like protein</fullName>
    </submittedName>
</protein>
<organism evidence="7 8">
    <name type="scientific">Cyphellophora attinorum</name>
    <dbReference type="NCBI Taxonomy" id="1664694"/>
    <lineage>
        <taxon>Eukaryota</taxon>
        <taxon>Fungi</taxon>
        <taxon>Dikarya</taxon>
        <taxon>Ascomycota</taxon>
        <taxon>Pezizomycotina</taxon>
        <taxon>Eurotiomycetes</taxon>
        <taxon>Chaetothyriomycetidae</taxon>
        <taxon>Chaetothyriales</taxon>
        <taxon>Cyphellophoraceae</taxon>
        <taxon>Cyphellophora</taxon>
    </lineage>
</organism>
<dbReference type="VEuPathDB" id="FungiDB:AB675_4199"/>
<keyword evidence="8" id="KW-1185">Reference proteome</keyword>
<accession>A0A0N0NKU7</accession>
<evidence type="ECO:0000256" key="2">
    <source>
        <dbReference type="ARBA" id="ARBA00022645"/>
    </source>
</evidence>
<keyword evidence="5" id="KW-0325">Glycoprotein</keyword>
<dbReference type="GeneID" id="28736200"/>
<dbReference type="InterPro" id="IPR001563">
    <property type="entry name" value="Peptidase_S10"/>
</dbReference>
<dbReference type="GO" id="GO:0000324">
    <property type="term" value="C:fungal-type vacuole"/>
    <property type="evidence" value="ECO:0007669"/>
    <property type="project" value="TreeGrafter"/>
</dbReference>
<comment type="similarity">
    <text evidence="1">Belongs to the peptidase S10 family.</text>
</comment>
<keyword evidence="4" id="KW-0378">Hydrolase</keyword>
<dbReference type="Proteomes" id="UP000038010">
    <property type="component" value="Unassembled WGS sequence"/>
</dbReference>
<dbReference type="PRINTS" id="PR00724">
    <property type="entry name" value="CRBOXYPTASEC"/>
</dbReference>
<dbReference type="AlphaFoldDB" id="A0A0N0NKU7"/>
<dbReference type="PANTHER" id="PTHR11802">
    <property type="entry name" value="SERINE PROTEASE FAMILY S10 SERINE CARBOXYPEPTIDASE"/>
    <property type="match status" value="1"/>
</dbReference>
<evidence type="ECO:0000313" key="8">
    <source>
        <dbReference type="Proteomes" id="UP000038010"/>
    </source>
</evidence>
<gene>
    <name evidence="7" type="ORF">AB675_4199</name>
</gene>
<dbReference type="Pfam" id="PF00450">
    <property type="entry name" value="Peptidase_S10"/>
    <property type="match status" value="1"/>
</dbReference>
<keyword evidence="2 7" id="KW-0121">Carboxypeptidase</keyword>
<dbReference type="EMBL" id="LFJN01000018">
    <property type="protein sequence ID" value="KPI38561.1"/>
    <property type="molecule type" value="Genomic_DNA"/>
</dbReference>
<dbReference type="InterPro" id="IPR033124">
    <property type="entry name" value="Ser_caboxypep_his_AS"/>
</dbReference>
<dbReference type="STRING" id="1664694.A0A0N0NKU7"/>
<name>A0A0N0NKU7_9EURO</name>
<sequence>MPLQTWWMTAALSWYIGTQAVAQFPPLPEYGNVNSISSPSDENVTISYKTPARGTCTTVFETQRQISGYVTLPPSTDRPEQGNYTINTFFWFIESRQLPETAPLTVFMNGGPGSSSMVGLFQEVGPCEVVELARDRLGTVAREWGWDRSSNLIFIDEPVQTGFSYDLLSNGSLNLLDQSIIYPPTVTPGTQPSYTFLNGTFSSNDQTSTANTSQLAAHSVWHFLQAFIQSFPEYSRSPPETNSSSSSASINLFTESYGGRYGPAIGSFFQTQNALRASSPDFANSTIDLVLSSLGIMNGWIDSLVQTPSLPNFAYDKNTYNIRAINQVQQLNALSAFRGAGGCQELTTLCRSQELAYDSNDIGNAANVNEACATATTNCQNNLLTPYFASNRSVYDITQSYLDPFPSSLYLEYLNTAAVQQSIGTPLNYTTPSLAVYSAFNSTGDWSRSSGIADLADLLNSGTRVASSTVTETTSAIGAGYAPIVANSSYIGGVVREFGNLSFARIYDAGHLVPAYQPETAFTVFSRIINGDGISLGNPADLSSFKSKGEANSTHQNIAPPMSNAVCNIRAVNTTCNVDHKNMLANGAGVIINGVLYNQESEWTPPDPSLAAQAGVPGSLPSTTRLTTGVETSTAAGSGLTTTTTNRGFPTGVFTATAIPSVTSTSSGGAGVPTAAPFLQVPMMIGCSSVGHAAAAVLAAGCIAAMA</sequence>
<evidence type="ECO:0000256" key="4">
    <source>
        <dbReference type="ARBA" id="ARBA00022801"/>
    </source>
</evidence>
<dbReference type="OrthoDB" id="443318at2759"/>
<proteinExistence type="inferred from homology"/>
<evidence type="ECO:0000256" key="1">
    <source>
        <dbReference type="ARBA" id="ARBA00009431"/>
    </source>
</evidence>
<feature type="signal peptide" evidence="6">
    <location>
        <begin position="1"/>
        <end position="22"/>
    </location>
</feature>
<keyword evidence="6" id="KW-0732">Signal</keyword>
<dbReference type="InterPro" id="IPR029058">
    <property type="entry name" value="AB_hydrolase_fold"/>
</dbReference>
<dbReference type="RefSeq" id="XP_017998524.1">
    <property type="nucleotide sequence ID" value="XM_018144320.1"/>
</dbReference>
<dbReference type="Gene3D" id="3.40.50.1820">
    <property type="entry name" value="alpha/beta hydrolase"/>
    <property type="match status" value="1"/>
</dbReference>
<evidence type="ECO:0000256" key="5">
    <source>
        <dbReference type="ARBA" id="ARBA00023180"/>
    </source>
</evidence>
<dbReference type="SUPFAM" id="SSF53474">
    <property type="entry name" value="alpha/beta-Hydrolases"/>
    <property type="match status" value="1"/>
</dbReference>
<evidence type="ECO:0000256" key="6">
    <source>
        <dbReference type="SAM" id="SignalP"/>
    </source>
</evidence>
<dbReference type="GO" id="GO:0004185">
    <property type="term" value="F:serine-type carboxypeptidase activity"/>
    <property type="evidence" value="ECO:0007669"/>
    <property type="project" value="InterPro"/>
</dbReference>
<dbReference type="GO" id="GO:0006508">
    <property type="term" value="P:proteolysis"/>
    <property type="evidence" value="ECO:0007669"/>
    <property type="project" value="UniProtKB-KW"/>
</dbReference>
<evidence type="ECO:0000313" key="7">
    <source>
        <dbReference type="EMBL" id="KPI38561.1"/>
    </source>
</evidence>
<comment type="caution">
    <text evidence="7">The sequence shown here is derived from an EMBL/GenBank/DDBJ whole genome shotgun (WGS) entry which is preliminary data.</text>
</comment>